<keyword evidence="10" id="KW-1043">Host membrane</keyword>
<sequence>MGGVISLIVDIIELTAEVTAATGFTVEAIINGEALAAVEAQLSSLATVEGLSGVEALASLGITAEQYTFLTSVPGMLSNAVGLGVVFQTVSGASALVTAGIATSYAKEVSVVNRNMALIPWRDPDYYDILFPGVQSFSYAIDVITNWPGSLFHSIGRYIWDSVTSEARGQIGHASNQVIVRGTYAFQDSLARILENARWVVQAGPTNVYNFLDSYYRELPPINPAQARQMYRRIGQKYRMPREAEIPDRYNLESSESESGETVEFYKHPGGANQRVTPDWMLPLILGLYGDITPTWDKYVHEVEEEDELQKKKRRRL</sequence>
<evidence type="ECO:0000256" key="6">
    <source>
        <dbReference type="ARBA" id="ARBA00022561"/>
    </source>
</evidence>
<dbReference type="GO" id="GO:0075732">
    <property type="term" value="P:viral penetration into host nucleus"/>
    <property type="evidence" value="ECO:0007669"/>
    <property type="project" value="UniProtKB-KW"/>
</dbReference>
<dbReference type="GO" id="GO:0019028">
    <property type="term" value="C:viral capsid"/>
    <property type="evidence" value="ECO:0007669"/>
    <property type="project" value="UniProtKB-UniRule"/>
</dbReference>
<evidence type="ECO:0000256" key="3">
    <source>
        <dbReference type="ARBA" id="ARBA00004625"/>
    </source>
</evidence>
<keyword evidence="12" id="KW-0238">DNA-binding</keyword>
<dbReference type="Proteomes" id="UP000151144">
    <property type="component" value="Segment"/>
</dbReference>
<evidence type="ECO:0000256" key="10">
    <source>
        <dbReference type="ARBA" id="ARBA00022870"/>
    </source>
</evidence>
<protein>
    <recommendedName>
        <fullName evidence="17">Minor capsid protein</fullName>
    </recommendedName>
</protein>
<evidence type="ECO:0000256" key="15">
    <source>
        <dbReference type="ARBA" id="ARBA00023288"/>
    </source>
</evidence>
<accession>C9X3W8</accession>
<evidence type="ECO:0000256" key="2">
    <source>
        <dbReference type="ARBA" id="ARBA00004328"/>
    </source>
</evidence>
<evidence type="ECO:0000256" key="1">
    <source>
        <dbReference type="ARBA" id="ARBA00004147"/>
    </source>
</evidence>
<gene>
    <name evidence="18" type="primary">VP2</name>
</gene>
<keyword evidence="19" id="KW-1185">Reference proteome</keyword>
<evidence type="ECO:0000256" key="16">
    <source>
        <dbReference type="ARBA" id="ARBA00023296"/>
    </source>
</evidence>
<dbReference type="GO" id="GO:0046718">
    <property type="term" value="P:symbiont entry into host cell"/>
    <property type="evidence" value="ECO:0007669"/>
    <property type="project" value="UniProtKB-KW"/>
</dbReference>
<keyword evidence="16" id="KW-1160">Virus entry into host cell</keyword>
<dbReference type="KEGG" id="vg:26101576"/>
<keyword evidence="11" id="KW-0426">Late protein</keyword>
<keyword evidence="6 17" id="KW-0167">Capsid protein</keyword>
<dbReference type="GO" id="GO:0042025">
    <property type="term" value="C:host cell nucleus"/>
    <property type="evidence" value="ECO:0007669"/>
    <property type="project" value="UniProtKB-SubCell"/>
</dbReference>
<keyword evidence="5" id="KW-1163">Viral penetration into host nucleus</keyword>
<evidence type="ECO:0000256" key="11">
    <source>
        <dbReference type="ARBA" id="ARBA00022921"/>
    </source>
</evidence>
<name>C9X3W8_9POLY</name>
<keyword evidence="15" id="KW-0449">Lipoprotein</keyword>
<evidence type="ECO:0000256" key="7">
    <source>
        <dbReference type="ARBA" id="ARBA00022562"/>
    </source>
</evidence>
<evidence type="ECO:0000256" key="8">
    <source>
        <dbReference type="ARBA" id="ARBA00022707"/>
    </source>
</evidence>
<dbReference type="Pfam" id="PF00761">
    <property type="entry name" value="Polyoma_coat2"/>
    <property type="match status" value="1"/>
</dbReference>
<evidence type="ECO:0000256" key="4">
    <source>
        <dbReference type="ARBA" id="ARBA00006444"/>
    </source>
</evidence>
<evidence type="ECO:0000256" key="9">
    <source>
        <dbReference type="ARBA" id="ARBA00022844"/>
    </source>
</evidence>
<comment type="similarity">
    <text evidence="4 17">Belongs to the polyomaviruses capsid protein VP2 family.</text>
</comment>
<keyword evidence="13" id="KW-0472">Membrane</keyword>
<evidence type="ECO:0000256" key="5">
    <source>
        <dbReference type="ARBA" id="ARBA00022524"/>
    </source>
</evidence>
<dbReference type="PIRSF" id="PIRSF003377">
    <property type="entry name" value="Polyoma_coat2"/>
    <property type="match status" value="1"/>
</dbReference>
<comment type="subcellular location">
    <subcellularLocation>
        <location evidence="3">Host endoplasmic reticulum membrane</location>
    </subcellularLocation>
    <subcellularLocation>
        <location evidence="1">Host nucleus</location>
    </subcellularLocation>
    <subcellularLocation>
        <location evidence="2">Virion</location>
    </subcellularLocation>
</comment>
<keyword evidence="14" id="KW-1038">Host endoplasmic reticulum</keyword>
<keyword evidence="9 17" id="KW-0946">Virion</keyword>
<dbReference type="OrthoDB" id="6378at10239"/>
<dbReference type="GO" id="GO:0003677">
    <property type="term" value="F:DNA binding"/>
    <property type="evidence" value="ECO:0007669"/>
    <property type="project" value="UniProtKB-KW"/>
</dbReference>
<evidence type="ECO:0000256" key="13">
    <source>
        <dbReference type="ARBA" id="ARBA00023136"/>
    </source>
</evidence>
<dbReference type="EMBL" id="FN356901">
    <property type="protein sequence ID" value="CAX87754.1"/>
    <property type="molecule type" value="Genomic_DNA"/>
</dbReference>
<dbReference type="RefSeq" id="YP_009175028.1">
    <property type="nucleotide sequence ID" value="NC_028127.1"/>
</dbReference>
<dbReference type="InterPro" id="IPR001070">
    <property type="entry name" value="Polyoma_coat_VP2"/>
</dbReference>
<dbReference type="GO" id="GO:0005198">
    <property type="term" value="F:structural molecule activity"/>
    <property type="evidence" value="ECO:0007669"/>
    <property type="project" value="UniProtKB-UniRule"/>
</dbReference>
<evidence type="ECO:0000256" key="12">
    <source>
        <dbReference type="ARBA" id="ARBA00023125"/>
    </source>
</evidence>
<dbReference type="GO" id="GO:0043657">
    <property type="term" value="C:host cell"/>
    <property type="evidence" value="ECO:0007669"/>
    <property type="project" value="GOC"/>
</dbReference>
<reference evidence="18 19" key="1">
    <citation type="journal article" date="2010" name="J. Gen. Virol.">
        <title>Characterization of novel polyomaviruses from Bornean and Sumatran orang-utans.</title>
        <authorList>
            <person name="Groenewoud M.J."/>
            <person name="Fagrouch Z."/>
            <person name="van Gessel S."/>
            <person name="Niphuis H."/>
            <person name="Bulavaite A."/>
            <person name="Warren K.S."/>
            <person name="Heeney J.L."/>
            <person name="Verschoor E.J."/>
        </authorList>
    </citation>
    <scope>NUCLEOTIDE SEQUENCE [LARGE SCALE GENOMIC DNA]</scope>
    <source>
        <strain evidence="18">Pi</strain>
    </source>
</reference>
<proteinExistence type="inferred from homology"/>
<keyword evidence="7" id="KW-1048">Host nucleus</keyword>
<evidence type="ECO:0000256" key="17">
    <source>
        <dbReference type="PIRNR" id="PIRNR003377"/>
    </source>
</evidence>
<evidence type="ECO:0000313" key="19">
    <source>
        <dbReference type="Proteomes" id="UP000151144"/>
    </source>
</evidence>
<keyword evidence="8" id="KW-0519">Myristate</keyword>
<organism evidence="18 19">
    <name type="scientific">Sumatran orang-utan polyomavirus</name>
    <dbReference type="NCBI Taxonomy" id="1604875"/>
    <lineage>
        <taxon>Viruses</taxon>
        <taxon>Monodnaviria</taxon>
        <taxon>Shotokuvirae</taxon>
        <taxon>Cossaviricota</taxon>
        <taxon>Papovaviricetes</taxon>
        <taxon>Sepolyvirales</taxon>
        <taxon>Polyomaviridae</taxon>
        <taxon>Alphapolyomavirus</taxon>
        <taxon>Alphapolyomavirus ponabelii</taxon>
    </lineage>
</organism>
<evidence type="ECO:0000313" key="18">
    <source>
        <dbReference type="EMBL" id="CAX87754.1"/>
    </source>
</evidence>
<dbReference type="GO" id="GO:0044167">
    <property type="term" value="C:host cell endoplasmic reticulum membrane"/>
    <property type="evidence" value="ECO:0007669"/>
    <property type="project" value="UniProtKB-SubCell"/>
</dbReference>
<evidence type="ECO:0000256" key="14">
    <source>
        <dbReference type="ARBA" id="ARBA00023184"/>
    </source>
</evidence>
<dbReference type="GeneID" id="26101576"/>